<feature type="transmembrane region" description="Helical" evidence="2">
    <location>
        <begin position="26"/>
        <end position="53"/>
    </location>
</feature>
<evidence type="ECO:0000313" key="5">
    <source>
        <dbReference type="Proteomes" id="UP000283509"/>
    </source>
</evidence>
<keyword evidence="2" id="KW-1133">Transmembrane helix</keyword>
<organism evidence="4 5">
    <name type="scientific">Penaeus vannamei</name>
    <name type="common">Whiteleg shrimp</name>
    <name type="synonym">Litopenaeus vannamei</name>
    <dbReference type="NCBI Taxonomy" id="6689"/>
    <lineage>
        <taxon>Eukaryota</taxon>
        <taxon>Metazoa</taxon>
        <taxon>Ecdysozoa</taxon>
        <taxon>Arthropoda</taxon>
        <taxon>Crustacea</taxon>
        <taxon>Multicrustacea</taxon>
        <taxon>Malacostraca</taxon>
        <taxon>Eumalacostraca</taxon>
        <taxon>Eucarida</taxon>
        <taxon>Decapoda</taxon>
        <taxon>Dendrobranchiata</taxon>
        <taxon>Penaeoidea</taxon>
        <taxon>Penaeidae</taxon>
        <taxon>Penaeus</taxon>
    </lineage>
</organism>
<feature type="chain" id="PRO_5018979171" evidence="3">
    <location>
        <begin position="17"/>
        <end position="148"/>
    </location>
</feature>
<proteinExistence type="predicted"/>
<dbReference type="EMBL" id="QCYY01002086">
    <property type="protein sequence ID" value="ROT72968.1"/>
    <property type="molecule type" value="Genomic_DNA"/>
</dbReference>
<keyword evidence="2" id="KW-0472">Membrane</keyword>
<reference evidence="4 5" key="1">
    <citation type="submission" date="2018-04" db="EMBL/GenBank/DDBJ databases">
        <authorList>
            <person name="Zhang X."/>
            <person name="Yuan J."/>
            <person name="Li F."/>
            <person name="Xiang J."/>
        </authorList>
    </citation>
    <scope>NUCLEOTIDE SEQUENCE [LARGE SCALE GENOMIC DNA]</scope>
    <source>
        <tissue evidence="4">Muscle</tissue>
    </source>
</reference>
<dbReference type="OrthoDB" id="6373188at2759"/>
<protein>
    <submittedName>
        <fullName evidence="4">Uncharacterized protein</fullName>
    </submittedName>
</protein>
<evidence type="ECO:0000256" key="1">
    <source>
        <dbReference type="SAM" id="MobiDB-lite"/>
    </source>
</evidence>
<evidence type="ECO:0000256" key="3">
    <source>
        <dbReference type="SAM" id="SignalP"/>
    </source>
</evidence>
<feature type="region of interest" description="Disordered" evidence="1">
    <location>
        <begin position="68"/>
        <end position="148"/>
    </location>
</feature>
<feature type="signal peptide" evidence="3">
    <location>
        <begin position="1"/>
        <end position="16"/>
    </location>
</feature>
<evidence type="ECO:0000256" key="2">
    <source>
        <dbReference type="SAM" id="Phobius"/>
    </source>
</evidence>
<evidence type="ECO:0000313" key="4">
    <source>
        <dbReference type="EMBL" id="ROT72968.1"/>
    </source>
</evidence>
<comment type="caution">
    <text evidence="4">The sequence shown here is derived from an EMBL/GenBank/DDBJ whole genome shotgun (WGS) entry which is preliminary data.</text>
</comment>
<name>A0A423T949_PENVA</name>
<gene>
    <name evidence="4" type="ORF">C7M84_008635</name>
</gene>
<dbReference type="AlphaFoldDB" id="A0A423T949"/>
<dbReference type="Proteomes" id="UP000283509">
    <property type="component" value="Unassembled WGS sequence"/>
</dbReference>
<feature type="compositionally biased region" description="Basic and acidic residues" evidence="1">
    <location>
        <begin position="96"/>
        <end position="129"/>
    </location>
</feature>
<feature type="compositionally biased region" description="Basic and acidic residues" evidence="1">
    <location>
        <begin position="75"/>
        <end position="88"/>
    </location>
</feature>
<feature type="compositionally biased region" description="Basic and acidic residues" evidence="1">
    <location>
        <begin position="138"/>
        <end position="148"/>
    </location>
</feature>
<keyword evidence="5" id="KW-1185">Reference proteome</keyword>
<keyword evidence="3" id="KW-0732">Signal</keyword>
<accession>A0A423T949</accession>
<sequence length="148" mass="16568">MLKLFFFAALLGSALAESISMQDEIYIVAGVLGGVCLLLTVACIFNTITIIGLQSKVALLQAAGTAAAKAVTETHPPRSEAPRRETPRDNPYYPEPKGRDDFNRRQDDPYRRPPSRENYRMERMDRGERPAAPPRPHHSNDHRAAGYY</sequence>
<keyword evidence="2" id="KW-0812">Transmembrane</keyword>
<reference evidence="4 5" key="2">
    <citation type="submission" date="2019-01" db="EMBL/GenBank/DDBJ databases">
        <title>The decoding of complex shrimp genome reveals the adaptation for benthos swimmer, frequently molting mechanism and breeding impact on genome.</title>
        <authorList>
            <person name="Sun Y."/>
            <person name="Gao Y."/>
            <person name="Yu Y."/>
        </authorList>
    </citation>
    <scope>NUCLEOTIDE SEQUENCE [LARGE SCALE GENOMIC DNA]</scope>
    <source>
        <tissue evidence="4">Muscle</tissue>
    </source>
</reference>